<protein>
    <recommendedName>
        <fullName evidence="3">DNA methyltransferase 1-associated 1 domain-containing protein</fullName>
    </recommendedName>
</protein>
<dbReference type="GO" id="GO:0000122">
    <property type="term" value="P:negative regulation of transcription by RNA polymerase II"/>
    <property type="evidence" value="ECO:0007669"/>
    <property type="project" value="TreeGrafter"/>
</dbReference>
<feature type="compositionally biased region" description="Basic and acidic residues" evidence="1">
    <location>
        <begin position="18"/>
        <end position="35"/>
    </location>
</feature>
<dbReference type="OMA" id="HAVCAGW"/>
<reference evidence="4" key="1">
    <citation type="journal article" date="2017" name="Nature">
        <title>The genome of Chenopodium quinoa.</title>
        <authorList>
            <person name="Jarvis D.E."/>
            <person name="Ho Y.S."/>
            <person name="Lightfoot D.J."/>
            <person name="Schmoeckel S.M."/>
            <person name="Li B."/>
            <person name="Borm T.J.A."/>
            <person name="Ohyanagi H."/>
            <person name="Mineta K."/>
            <person name="Michell C.T."/>
            <person name="Saber N."/>
            <person name="Kharbatia N.M."/>
            <person name="Rupper R.R."/>
            <person name="Sharp A.R."/>
            <person name="Dally N."/>
            <person name="Boughton B.A."/>
            <person name="Woo Y.H."/>
            <person name="Gao G."/>
            <person name="Schijlen E.G.W.M."/>
            <person name="Guo X."/>
            <person name="Momin A.A."/>
            <person name="Negrao S."/>
            <person name="Al-Babili S."/>
            <person name="Gehring C."/>
            <person name="Roessner U."/>
            <person name="Jung C."/>
            <person name="Murphy K."/>
            <person name="Arold S.T."/>
            <person name="Gojobori T."/>
            <person name="van der Linden C.G."/>
            <person name="van Loo E.N."/>
            <person name="Jellen E.N."/>
            <person name="Maughan P.J."/>
            <person name="Tester M."/>
        </authorList>
    </citation>
    <scope>NUCLEOTIDE SEQUENCE [LARGE SCALE GENOMIC DNA]</scope>
    <source>
        <strain evidence="4">cv. PI 614886</strain>
    </source>
</reference>
<organism evidence="4 5">
    <name type="scientific">Chenopodium quinoa</name>
    <name type="common">Quinoa</name>
    <dbReference type="NCBI Taxonomy" id="63459"/>
    <lineage>
        <taxon>Eukaryota</taxon>
        <taxon>Viridiplantae</taxon>
        <taxon>Streptophyta</taxon>
        <taxon>Embryophyta</taxon>
        <taxon>Tracheophyta</taxon>
        <taxon>Spermatophyta</taxon>
        <taxon>Magnoliopsida</taxon>
        <taxon>eudicotyledons</taxon>
        <taxon>Gunneridae</taxon>
        <taxon>Pentapetalae</taxon>
        <taxon>Caryophyllales</taxon>
        <taxon>Chenopodiaceae</taxon>
        <taxon>Chenopodioideae</taxon>
        <taxon>Atripliceae</taxon>
        <taxon>Chenopodium</taxon>
    </lineage>
</organism>
<evidence type="ECO:0000256" key="1">
    <source>
        <dbReference type="SAM" id="MobiDB-lite"/>
    </source>
</evidence>
<feature type="domain" description="DNA methyltransferase 1-associated 1" evidence="3">
    <location>
        <begin position="240"/>
        <end position="327"/>
    </location>
</feature>
<feature type="region of interest" description="Disordered" evidence="1">
    <location>
        <begin position="323"/>
        <end position="364"/>
    </location>
</feature>
<dbReference type="EnsemblPlants" id="AUR62011755-RA">
    <property type="protein sequence ID" value="AUR62011755-RA:cds"/>
    <property type="gene ID" value="AUR62011755"/>
</dbReference>
<keyword evidence="2" id="KW-0812">Transmembrane</keyword>
<keyword evidence="5" id="KW-1185">Reference proteome</keyword>
<dbReference type="PANTHER" id="PTHR12855:SF10">
    <property type="entry name" value="DNA METHYLTRANSFERASE 1-ASSOCIATED PROTEIN 1"/>
    <property type="match status" value="1"/>
</dbReference>
<reference evidence="4" key="2">
    <citation type="submission" date="2021-03" db="UniProtKB">
        <authorList>
            <consortium name="EnsemblPlants"/>
        </authorList>
    </citation>
    <scope>IDENTIFICATION</scope>
</reference>
<feature type="region of interest" description="Disordered" evidence="1">
    <location>
        <begin position="1"/>
        <end position="35"/>
    </location>
</feature>
<dbReference type="GO" id="GO:0035267">
    <property type="term" value="C:NuA4 histone acetyltransferase complex"/>
    <property type="evidence" value="ECO:0007669"/>
    <property type="project" value="InterPro"/>
</dbReference>
<dbReference type="GO" id="GO:0006281">
    <property type="term" value="P:DNA repair"/>
    <property type="evidence" value="ECO:0007669"/>
    <property type="project" value="InterPro"/>
</dbReference>
<keyword evidence="2" id="KW-1133">Transmembrane helix</keyword>
<dbReference type="GO" id="GO:0006338">
    <property type="term" value="P:chromatin remodeling"/>
    <property type="evidence" value="ECO:0007669"/>
    <property type="project" value="InterPro"/>
</dbReference>
<dbReference type="Gramene" id="AUR62011755-RA">
    <property type="protein sequence ID" value="AUR62011755-RA:cds"/>
    <property type="gene ID" value="AUR62011755"/>
</dbReference>
<feature type="transmembrane region" description="Helical" evidence="2">
    <location>
        <begin position="453"/>
        <end position="474"/>
    </location>
</feature>
<evidence type="ECO:0000256" key="2">
    <source>
        <dbReference type="SAM" id="Phobius"/>
    </source>
</evidence>
<feature type="transmembrane region" description="Helical" evidence="2">
    <location>
        <begin position="494"/>
        <end position="513"/>
    </location>
</feature>
<evidence type="ECO:0000313" key="5">
    <source>
        <dbReference type="Proteomes" id="UP000596660"/>
    </source>
</evidence>
<dbReference type="GO" id="GO:0000812">
    <property type="term" value="C:Swr1 complex"/>
    <property type="evidence" value="ECO:0007669"/>
    <property type="project" value="TreeGrafter"/>
</dbReference>
<evidence type="ECO:0000313" key="4">
    <source>
        <dbReference type="EnsemblPlants" id="AUR62011755-RA:cds"/>
    </source>
</evidence>
<dbReference type="InterPro" id="IPR027109">
    <property type="entry name" value="Swc4/Dmap1"/>
</dbReference>
<dbReference type="Pfam" id="PF05499">
    <property type="entry name" value="DMAP1"/>
    <property type="match status" value="1"/>
</dbReference>
<dbReference type="Gene3D" id="1.10.10.60">
    <property type="entry name" value="Homeodomain-like"/>
    <property type="match status" value="1"/>
</dbReference>
<dbReference type="PANTHER" id="PTHR12855">
    <property type="entry name" value="DNA METHYLTRANSFERASE 1-ASSOCIATED PROTEIN 1 FAMILY MEMBER"/>
    <property type="match status" value="1"/>
</dbReference>
<feature type="compositionally biased region" description="Basic and acidic residues" evidence="1">
    <location>
        <begin position="336"/>
        <end position="351"/>
    </location>
</feature>
<keyword evidence="2" id="KW-0472">Membrane</keyword>
<sequence>MDAKDILGIPKNTLPLSQEKKSKPPKEPHRKPDGISREVYMLTGGVPPLMPAIDVAQLKKRRPTDEKVTWQWLSFTNSARKDNLELYHWVRVVNGVPPTGDYPFAKYNKSVDVIKYTDEEYENYLTDPVVTRALLIARAPSPADVSGHPLIKEPYNAKQETERKRALSMVLSQTKHQERKDAEILAEAKRIQEARLLAKEAEESELLATSDVGADADRTAHPGSVSPISAAPAAADNAATLASLRSMRVYLRTYALDQMVQAVSSSAGLRTIKRVEQTLQDLGVNLKPKVPTKSVCAEHLELRKEILTLLNLQKQFQYKEAEGSSYREGSYTDTPETPKRSQRAGDQDRPFVPEPLSFGGDRVGKRDQKRKVPFLLGLFYCTIGVFQLYLDERASLDINPEESFKKTAVSLISLVAFIELSAEMYRSGVPANVEAYALFAAAEFVWFLTDRTWFGFALACIIGIACPLAEIPIMKYWHLWYYPQANLQIFGEGLVSWTVTCYFVYTPFLINFSRWLKSIFLARGAKNEA</sequence>
<dbReference type="InterPro" id="IPR008468">
    <property type="entry name" value="DMAP1"/>
</dbReference>
<dbReference type="AlphaFoldDB" id="A0A803LEZ9"/>
<name>A0A803LEZ9_CHEQI</name>
<accession>A0A803LEZ9</accession>
<feature type="transmembrane region" description="Helical" evidence="2">
    <location>
        <begin position="372"/>
        <end position="390"/>
    </location>
</feature>
<evidence type="ECO:0000259" key="3">
    <source>
        <dbReference type="Pfam" id="PF05499"/>
    </source>
</evidence>
<dbReference type="Proteomes" id="UP000596660">
    <property type="component" value="Unplaced"/>
</dbReference>
<dbReference type="GO" id="GO:0003714">
    <property type="term" value="F:transcription corepressor activity"/>
    <property type="evidence" value="ECO:0007669"/>
    <property type="project" value="TreeGrafter"/>
</dbReference>
<proteinExistence type="predicted"/>